<evidence type="ECO:0008006" key="5">
    <source>
        <dbReference type="Google" id="ProtNLM"/>
    </source>
</evidence>
<keyword evidence="2" id="KW-0732">Signal</keyword>
<evidence type="ECO:0000313" key="3">
    <source>
        <dbReference type="EMBL" id="KAF1766062.1"/>
    </source>
</evidence>
<dbReference type="AlphaFoldDB" id="A0A6A5HJD3"/>
<evidence type="ECO:0000313" key="4">
    <source>
        <dbReference type="Proteomes" id="UP000483820"/>
    </source>
</evidence>
<dbReference type="CTD" id="9800394"/>
<dbReference type="PANTHER" id="PTHR23124">
    <property type="entry name" value="C-TYPE LECTIN DOMAIN-CONTAINING PROTEIN-RELATED-RELATED"/>
    <property type="match status" value="1"/>
</dbReference>
<dbReference type="KEGG" id="crq:GCK72_006018"/>
<evidence type="ECO:0000256" key="1">
    <source>
        <dbReference type="SAM" id="MobiDB-lite"/>
    </source>
</evidence>
<gene>
    <name evidence="3" type="ORF">GCK72_006018</name>
</gene>
<dbReference type="SUPFAM" id="SSF56436">
    <property type="entry name" value="C-type lectin-like"/>
    <property type="match status" value="1"/>
</dbReference>
<dbReference type="RefSeq" id="XP_003109033.2">
    <property type="nucleotide sequence ID" value="XM_003108985.2"/>
</dbReference>
<dbReference type="InterPro" id="IPR016187">
    <property type="entry name" value="CTDL_fold"/>
</dbReference>
<feature type="chain" id="PRO_5025572533" description="C-type lectin domain-containing protein" evidence="2">
    <location>
        <begin position="23"/>
        <end position="263"/>
    </location>
</feature>
<evidence type="ECO:0000256" key="2">
    <source>
        <dbReference type="SAM" id="SignalP"/>
    </source>
</evidence>
<feature type="compositionally biased region" description="Low complexity" evidence="1">
    <location>
        <begin position="50"/>
        <end position="71"/>
    </location>
</feature>
<dbReference type="Proteomes" id="UP000483820">
    <property type="component" value="Chromosome II"/>
</dbReference>
<sequence length="263" mass="28676">MRSVSSVLIALGLLATFKPADAIFRPGYGGGGHRPPSSYHHGGGEEDCKTSSSAPATTTATTPSTTTVKPAPKCPAGWETLFRAPTEANGNRSPYCMKILFSETPILIESGQSRCQAENSNAVMTMMEGEGERAFVATQLYNTLTSWGRKSGAIAVDGVRVRNCVSKDRAVLDGPDCGPTKSYALTNQNTNPNFFFNNWAQNEPSANAWTYDIEECNQFAIDSKNINRTARFNDFYCKMDVAPNDPTNTVYWNFGVLCGMYQQ</sequence>
<feature type="region of interest" description="Disordered" evidence="1">
    <location>
        <begin position="33"/>
        <end position="72"/>
    </location>
</feature>
<name>A0A6A5HJD3_CAERE</name>
<dbReference type="PANTHER" id="PTHR23124:SF143">
    <property type="entry name" value="C-TYPE LECTIN DOMAIN-CONTAINING PROTEIN 141"/>
    <property type="match status" value="1"/>
</dbReference>
<protein>
    <recommendedName>
        <fullName evidence="5">C-type lectin domain-containing protein</fullName>
    </recommendedName>
</protein>
<dbReference type="GeneID" id="9800394"/>
<reference evidence="3 4" key="1">
    <citation type="submission" date="2019-12" db="EMBL/GenBank/DDBJ databases">
        <title>Chromosome-level assembly of the Caenorhabditis remanei genome.</title>
        <authorList>
            <person name="Teterina A.A."/>
            <person name="Willis J.H."/>
            <person name="Phillips P.C."/>
        </authorList>
    </citation>
    <scope>NUCLEOTIDE SEQUENCE [LARGE SCALE GENOMIC DNA]</scope>
    <source>
        <strain evidence="3 4">PX506</strain>
        <tissue evidence="3">Whole organism</tissue>
    </source>
</reference>
<proteinExistence type="predicted"/>
<feature type="signal peptide" evidence="2">
    <location>
        <begin position="1"/>
        <end position="22"/>
    </location>
</feature>
<accession>A0A6A5HJD3</accession>
<organism evidence="3 4">
    <name type="scientific">Caenorhabditis remanei</name>
    <name type="common">Caenorhabditis vulgaris</name>
    <dbReference type="NCBI Taxonomy" id="31234"/>
    <lineage>
        <taxon>Eukaryota</taxon>
        <taxon>Metazoa</taxon>
        <taxon>Ecdysozoa</taxon>
        <taxon>Nematoda</taxon>
        <taxon>Chromadorea</taxon>
        <taxon>Rhabditida</taxon>
        <taxon>Rhabditina</taxon>
        <taxon>Rhabditomorpha</taxon>
        <taxon>Rhabditoidea</taxon>
        <taxon>Rhabditidae</taxon>
        <taxon>Peloderinae</taxon>
        <taxon>Caenorhabditis</taxon>
    </lineage>
</organism>
<comment type="caution">
    <text evidence="3">The sequence shown here is derived from an EMBL/GenBank/DDBJ whole genome shotgun (WGS) entry which is preliminary data.</text>
</comment>
<dbReference type="EMBL" id="WUAV01000002">
    <property type="protein sequence ID" value="KAF1766062.1"/>
    <property type="molecule type" value="Genomic_DNA"/>
</dbReference>